<dbReference type="PANTHER" id="PTHR30619">
    <property type="entry name" value="DNA INTERNALIZATION/COMPETENCE PROTEIN COMEC/REC2"/>
    <property type="match status" value="1"/>
</dbReference>
<keyword evidence="2" id="KW-1185">Reference proteome</keyword>
<evidence type="ECO:0000313" key="1">
    <source>
        <dbReference type="EMBL" id="KAF5571850.1"/>
    </source>
</evidence>
<dbReference type="Gene3D" id="2.60.120.200">
    <property type="match status" value="2"/>
</dbReference>
<reference evidence="1 2" key="1">
    <citation type="submission" date="2020-05" db="EMBL/GenBank/DDBJ databases">
        <title>Identification and distribution of gene clusters putatively required for synthesis of sphingolipid metabolism inhibitors in phylogenetically diverse species of the filamentous fungus Fusarium.</title>
        <authorList>
            <person name="Kim H.-S."/>
            <person name="Busman M."/>
            <person name="Brown D.W."/>
            <person name="Divon H."/>
            <person name="Uhlig S."/>
            <person name="Proctor R.H."/>
        </authorList>
    </citation>
    <scope>NUCLEOTIDE SEQUENCE [LARGE SCALE GENOMIC DNA]</scope>
    <source>
        <strain evidence="1 2">NRRL 25211</strain>
    </source>
</reference>
<dbReference type="InterPro" id="IPR036866">
    <property type="entry name" value="RibonucZ/Hydroxyglut_hydro"/>
</dbReference>
<accession>A0A8H5KH19</accession>
<gene>
    <name evidence="1" type="ORF">FPANT_13480</name>
</gene>
<dbReference type="Proteomes" id="UP000544095">
    <property type="component" value="Unassembled WGS sequence"/>
</dbReference>
<comment type="caution">
    <text evidence="1">The sequence shown here is derived from an EMBL/GenBank/DDBJ whole genome shotgun (WGS) entry which is preliminary data.</text>
</comment>
<dbReference type="PANTHER" id="PTHR30619:SF1">
    <property type="entry name" value="RECOMBINATION PROTEIN 2"/>
    <property type="match status" value="1"/>
</dbReference>
<dbReference type="Pfam" id="PF13385">
    <property type="entry name" value="Laminin_G_3"/>
    <property type="match status" value="1"/>
</dbReference>
<dbReference type="InterPro" id="IPR013320">
    <property type="entry name" value="ConA-like_dom_sf"/>
</dbReference>
<sequence>MFVDSRPLFPVLQYDDQVLLNATTGYSWRIVSACPMLLGGPFPPVDSCSYRQFRLRCVYYDGNLDETSTNGPQLQLQITFQPQINIFPKFLNLSPSGIDQTGNACGVTEWFTVGSGSSTNLAPWTNITGTVWVQCINTSSSPNAALLAVDLECWDFSTPFARLTQLLPRTQSYGWSRKISPKLSVPFTFTGSDTREKIFSGVSNSLLCINYMGVRSDPPLPSGCRRGYRMRALMATTNATDVILVRLNFVDGGLENVFTFPGFHSDWVAPSLVDSTSGIWFPEFVFPLGPGGVLWASFQSRDKSATGALYQLYMEIGDYPVPNASNVELPIARKTFERPVGSIYRMTSTHETWKQEIVLKHAFTRGLPKLGPDSIREFRLRFGSRNEDERDTSAVIFLVHLVENDDPGAFHWTISADHEGGFQRLVLAPPIVFGDGRAPSIPTTDWTLTVFYVDRNQTFVCPITDLAIEVKDRPVTDFHVPQSLQLSLRLESRPLRFADIPELSFGMKSFSVALWVLSSLGSYVTEEDDPDNTTHIVCSYGKTFSIGFDRQGIPFGSVQIADGTIVTSSFDQPALVYPGQWTHIGLIWDTANLKIAVNGTLVAQGTPAAGPLSTSSANSTTLGSATFTGLIRSASFWSTAINQQKLSSLQYQTQGVEDTLIGHVEFATLPPLVIAPGSPNLQKFTLPADSLMGLECPVLAAAHLQAWFAPCAVDTSSGTNIPAFIAGKFAAVGGYSLCISGNRVMATRGVDTLFSTSTIVVDDNAVWYHAAVVVDTSTDPAIMYLYLDGQLNRQLTCTKMDPRMEIDSKNAPFTACGWLNSTSEHPFIQDSYCGYLGSIRLWRAARSQYEIVNWMYANPDPNSPSLAGSYTFDGSRMGTGGNNGMGQFMEDTILTNRTLVLPMEKLGIFLRRGQVGSFGHGRFILGATPPSHPIDRHRARRENQLEVLQDDPVTAIWIDFMVELFLAILDAIGFDIDGAADGIRAVCYSIWGGVDSVRTLVIAYSQVQQSTLTQIMTPGADNTCTLLTPYEWSKRQAVSARDIRDAGGLAEMTVGLVWRLWTTGHLRGLIKALPKVSWWSMLRFEAKLIPYVGQVYLALCIAIAIVRIAKAVMTLIERLGNEKKKSQPGLQVRWLGQPVSMASKIPLRVGGASQSLMVFLDPPSQDGPVTVTVTSSDPTITLGGSPGKPGVTLVFGQQDITIRTVLFSVATTDFIGGEPAYISTQLASKTLGGGVKASLEIRKQGISISPDRGAISGDVTDDSTTFTVAMDAIIDPGQNVKVRLSDVTSQIEDPDPETELSFNPATLIFTRANNYQHRSMEQELTVTLKKKKAVPLGPNISFKVPSTEPSWDGDGDDKAKVLQADDDNGSPSIKKKVTLTITHRAIITMLRAGKGDSYILSDKRGTDDWAYALIDGGPSIGKPDIAKVMTDIGITKFNMLNCTHYDDDHIAGLLKFLGKRDGQPHVATLALFNDPNKPSQIPTVLQGTGLNHVTTQSVPTIFPYVGDIKVSGRLGNPEQGRNLVPLLFKTCDEVARPIGRPPAVPRPGQDIMKGAFPSLDVGLYGPTTANIEQIVEKPNDSIKSNRSSTIMTFATKKKRGYDGFNVLFTGDAHDRLPNVKDIRGNTFALFNKQHFLVIKCPHHGSSDSNDDRFYHHYTAQYYLISSSYNNHGADYHHHLQEYY</sequence>
<name>A0A8H5KH19_9HYPO</name>
<evidence type="ECO:0008006" key="3">
    <source>
        <dbReference type="Google" id="ProtNLM"/>
    </source>
</evidence>
<proteinExistence type="predicted"/>
<dbReference type="SUPFAM" id="SSF56281">
    <property type="entry name" value="Metallo-hydrolase/oxidoreductase"/>
    <property type="match status" value="1"/>
</dbReference>
<dbReference type="SUPFAM" id="SSF49899">
    <property type="entry name" value="Concanavalin A-like lectins/glucanases"/>
    <property type="match status" value="2"/>
</dbReference>
<dbReference type="InterPro" id="IPR052159">
    <property type="entry name" value="Competence_DNA_uptake"/>
</dbReference>
<dbReference type="EMBL" id="JAAOAR010001030">
    <property type="protein sequence ID" value="KAF5571850.1"/>
    <property type="molecule type" value="Genomic_DNA"/>
</dbReference>
<dbReference type="Gene3D" id="3.60.15.10">
    <property type="entry name" value="Ribonuclease Z/Hydroxyacylglutathione hydrolase-like"/>
    <property type="match status" value="1"/>
</dbReference>
<evidence type="ECO:0000313" key="2">
    <source>
        <dbReference type="Proteomes" id="UP000544095"/>
    </source>
</evidence>
<protein>
    <recommendedName>
        <fullName evidence="3">LamG-like jellyroll fold domain-containing protein</fullName>
    </recommendedName>
</protein>
<organism evidence="1 2">
    <name type="scientific">Fusarium pseudoanthophilum</name>
    <dbReference type="NCBI Taxonomy" id="48495"/>
    <lineage>
        <taxon>Eukaryota</taxon>
        <taxon>Fungi</taxon>
        <taxon>Dikarya</taxon>
        <taxon>Ascomycota</taxon>
        <taxon>Pezizomycotina</taxon>
        <taxon>Sordariomycetes</taxon>
        <taxon>Hypocreomycetidae</taxon>
        <taxon>Hypocreales</taxon>
        <taxon>Nectriaceae</taxon>
        <taxon>Fusarium</taxon>
        <taxon>Fusarium fujikuroi species complex</taxon>
    </lineage>
</organism>